<dbReference type="PROSITE" id="PS00108">
    <property type="entry name" value="PROTEIN_KINASE_ST"/>
    <property type="match status" value="1"/>
</dbReference>
<evidence type="ECO:0000259" key="2">
    <source>
        <dbReference type="PROSITE" id="PS50011"/>
    </source>
</evidence>
<dbReference type="STRING" id="1423351.A0A074SWH2"/>
<dbReference type="InterPro" id="IPR011009">
    <property type="entry name" value="Kinase-like_dom_sf"/>
</dbReference>
<accession>A0A074SWH2</accession>
<dbReference type="EMBL" id="AZST01000034">
    <property type="protein sequence ID" value="KEP54227.1"/>
    <property type="molecule type" value="Genomic_DNA"/>
</dbReference>
<feature type="compositionally biased region" description="Polar residues" evidence="1">
    <location>
        <begin position="326"/>
        <end position="346"/>
    </location>
</feature>
<feature type="compositionally biased region" description="Basic and acidic residues" evidence="1">
    <location>
        <begin position="315"/>
        <end position="325"/>
    </location>
</feature>
<keyword evidence="3" id="KW-0808">Transferase</keyword>
<protein>
    <submittedName>
        <fullName evidence="3">Tyrosine kinase family catalytic domain protein</fullName>
    </submittedName>
</protein>
<dbReference type="GO" id="GO:0005524">
    <property type="term" value="F:ATP binding"/>
    <property type="evidence" value="ECO:0007669"/>
    <property type="project" value="InterPro"/>
</dbReference>
<feature type="region of interest" description="Disordered" evidence="1">
    <location>
        <begin position="1"/>
        <end position="103"/>
    </location>
</feature>
<dbReference type="InterPro" id="IPR000719">
    <property type="entry name" value="Prot_kinase_dom"/>
</dbReference>
<keyword evidence="3" id="KW-0418">Kinase</keyword>
<evidence type="ECO:0000256" key="1">
    <source>
        <dbReference type="SAM" id="MobiDB-lite"/>
    </source>
</evidence>
<keyword evidence="4" id="KW-1185">Reference proteome</keyword>
<dbReference type="Gene3D" id="1.10.510.10">
    <property type="entry name" value="Transferase(Phosphotransferase) domain 1"/>
    <property type="match status" value="1"/>
</dbReference>
<dbReference type="InterPro" id="IPR011993">
    <property type="entry name" value="PH-like_dom_sf"/>
</dbReference>
<evidence type="ECO:0000313" key="3">
    <source>
        <dbReference type="EMBL" id="KEP54227.1"/>
    </source>
</evidence>
<dbReference type="Gene3D" id="2.30.29.30">
    <property type="entry name" value="Pleckstrin-homology domain (PH domain)/Phosphotyrosine-binding domain (PTB)"/>
    <property type="match status" value="1"/>
</dbReference>
<dbReference type="PROSITE" id="PS50011">
    <property type="entry name" value="PROTEIN_KINASE_DOM"/>
    <property type="match status" value="1"/>
</dbReference>
<reference evidence="3 4" key="1">
    <citation type="submission" date="2013-12" db="EMBL/GenBank/DDBJ databases">
        <authorList>
            <person name="Cubeta M."/>
            <person name="Pakala S."/>
            <person name="Fedorova N."/>
            <person name="Thomas E."/>
            <person name="Dean R."/>
            <person name="Jabaji S."/>
            <person name="Neate S."/>
            <person name="Toda T."/>
            <person name="Tavantzis S."/>
            <person name="Vilgalys R."/>
            <person name="Bharathan N."/>
            <person name="Pakala S."/>
            <person name="Losada L.S."/>
            <person name="Zafar N."/>
            <person name="Nierman W."/>
        </authorList>
    </citation>
    <scope>NUCLEOTIDE SEQUENCE [LARGE SCALE GENOMIC DNA]</scope>
    <source>
        <strain evidence="3 4">123E</strain>
    </source>
</reference>
<gene>
    <name evidence="3" type="ORF">V565_020330</name>
</gene>
<dbReference type="HOGENOM" id="CLU_348210_0_0_1"/>
<dbReference type="PANTHER" id="PTHR44329">
    <property type="entry name" value="SERINE/THREONINE-PROTEIN KINASE TNNI3K-RELATED"/>
    <property type="match status" value="1"/>
</dbReference>
<dbReference type="AlphaFoldDB" id="A0A074SWH2"/>
<dbReference type="SUPFAM" id="SSF56112">
    <property type="entry name" value="Protein kinase-like (PK-like)"/>
    <property type="match status" value="1"/>
</dbReference>
<feature type="compositionally biased region" description="Polar residues" evidence="1">
    <location>
        <begin position="33"/>
        <end position="55"/>
    </location>
</feature>
<dbReference type="SMART" id="SM00220">
    <property type="entry name" value="S_TKc"/>
    <property type="match status" value="1"/>
</dbReference>
<organism evidence="3 4">
    <name type="scientific">Rhizoctonia solani 123E</name>
    <dbReference type="NCBI Taxonomy" id="1423351"/>
    <lineage>
        <taxon>Eukaryota</taxon>
        <taxon>Fungi</taxon>
        <taxon>Dikarya</taxon>
        <taxon>Basidiomycota</taxon>
        <taxon>Agaricomycotina</taxon>
        <taxon>Agaricomycetes</taxon>
        <taxon>Cantharellales</taxon>
        <taxon>Ceratobasidiaceae</taxon>
        <taxon>Rhizoctonia</taxon>
    </lineage>
</organism>
<dbReference type="Pfam" id="PF02893">
    <property type="entry name" value="GRAM"/>
    <property type="match status" value="1"/>
</dbReference>
<feature type="compositionally biased region" description="Polar residues" evidence="1">
    <location>
        <begin position="1"/>
        <end position="26"/>
    </location>
</feature>
<dbReference type="InterPro" id="IPR004182">
    <property type="entry name" value="GRAM"/>
</dbReference>
<feature type="region of interest" description="Disordered" evidence="1">
    <location>
        <begin position="277"/>
        <end position="364"/>
    </location>
</feature>
<feature type="domain" description="Protein kinase" evidence="2">
    <location>
        <begin position="391"/>
        <end position="656"/>
    </location>
</feature>
<dbReference type="Proteomes" id="UP000027456">
    <property type="component" value="Unassembled WGS sequence"/>
</dbReference>
<comment type="caution">
    <text evidence="3">The sequence shown here is derived from an EMBL/GenBank/DDBJ whole genome shotgun (WGS) entry which is preliminary data.</text>
</comment>
<name>A0A074SWH2_9AGAM</name>
<dbReference type="Pfam" id="PF07714">
    <property type="entry name" value="PK_Tyr_Ser-Thr"/>
    <property type="match status" value="1"/>
</dbReference>
<dbReference type="InterPro" id="IPR001245">
    <property type="entry name" value="Ser-Thr/Tyr_kinase_cat_dom"/>
</dbReference>
<dbReference type="GO" id="GO:0004674">
    <property type="term" value="F:protein serine/threonine kinase activity"/>
    <property type="evidence" value="ECO:0007669"/>
    <property type="project" value="TreeGrafter"/>
</dbReference>
<dbReference type="PRINTS" id="PR00109">
    <property type="entry name" value="TYRKINASE"/>
</dbReference>
<evidence type="ECO:0000313" key="4">
    <source>
        <dbReference type="Proteomes" id="UP000027456"/>
    </source>
</evidence>
<dbReference type="InterPro" id="IPR008271">
    <property type="entry name" value="Ser/Thr_kinase_AS"/>
</dbReference>
<dbReference type="InterPro" id="IPR051681">
    <property type="entry name" value="Ser/Thr_Kinases-Pseudokinases"/>
</dbReference>
<dbReference type="CDD" id="cd13220">
    <property type="entry name" value="PH-GRAM_GRAMDC"/>
    <property type="match status" value="1"/>
</dbReference>
<dbReference type="SMART" id="SM00568">
    <property type="entry name" value="GRAM"/>
    <property type="match status" value="1"/>
</dbReference>
<sequence>MFTTGLSSEEHGTTTTTMGLPSSNSPRVEPSISEGQSYASGSKFGNGSDTCSQTHSARKAEAAMQGQEPKCGGLASALSQDASRPAPTPTTPSVPAVTKQSDDIAMDTSLIPSNISSKRNTAFHHLFPNVPASDYLIQEYGCTLERGCPIGGRLYLTENHICFYSNIYKWNSNFMIPFHEVTSIEKYTIARAPNAIRVYTRTTSYTFTSIILRDTVHDLMHNVWRLTYPELESMSNEVANSQDGTTDGLEHDNYFIQSTEAVSGEKPVSPRLLARKEGETVASQLSGASIISPKPTDMMLDGAAGNHPSLAPAERSTDAAERTSRSDNTGAPNSTPTNAAMHTSSPSPYPNEVSSILHPHPHPPQYMASTMHECLIQHGCLDLISLVDPLGFSTSAVAEGGYGDVWTGRFHKDGTKVAIKVLRFTLSTGDVAKKELKRTAREIYNWSKLDHENVNKLMGVIMFRERLGMVSEWMEHGNLRQYLSRNSGLDRGELCVQIARGVAYLHGVNMVHGDLKAYNILVSSTGIIKITDFDYSIFPECSLVFSATTRVGGGTLRWMAPELVLEENPPQRNTKTDVYALGMTLLETTTNAEPYLECEREMQIYRRLAHEEHPKRPEEHFPDTEWGNRMWSLLLQCWDFDPVSRPTSDNILESLLDLQKGTKNIS</sequence>
<proteinExistence type="predicted"/>
<dbReference type="OrthoDB" id="6718656at2759"/>